<evidence type="ECO:0000313" key="1">
    <source>
        <dbReference type="EMBL" id="KAJ6738402.1"/>
    </source>
</evidence>
<accession>A0A9Q0ZL80</accession>
<evidence type="ECO:0000313" key="2">
    <source>
        <dbReference type="Proteomes" id="UP001151752"/>
    </source>
</evidence>
<proteinExistence type="predicted"/>
<keyword evidence="2" id="KW-1185">Reference proteome</keyword>
<organism evidence="1 2">
    <name type="scientific">Salix koriyanagi</name>
    <dbReference type="NCBI Taxonomy" id="2511006"/>
    <lineage>
        <taxon>Eukaryota</taxon>
        <taxon>Viridiplantae</taxon>
        <taxon>Streptophyta</taxon>
        <taxon>Embryophyta</taxon>
        <taxon>Tracheophyta</taxon>
        <taxon>Spermatophyta</taxon>
        <taxon>Magnoliopsida</taxon>
        <taxon>eudicotyledons</taxon>
        <taxon>Gunneridae</taxon>
        <taxon>Pentapetalae</taxon>
        <taxon>rosids</taxon>
        <taxon>fabids</taxon>
        <taxon>Malpighiales</taxon>
        <taxon>Salicaceae</taxon>
        <taxon>Saliceae</taxon>
        <taxon>Salix</taxon>
    </lineage>
</organism>
<dbReference type="PANTHER" id="PTHR45719:SF7">
    <property type="entry name" value="OS01G0201100 PROTEIN"/>
    <property type="match status" value="1"/>
</dbReference>
<comment type="caution">
    <text evidence="1">The sequence shown here is derived from an EMBL/GenBank/DDBJ whole genome shotgun (WGS) entry which is preliminary data.</text>
</comment>
<dbReference type="Proteomes" id="UP001151752">
    <property type="component" value="Chromosome 4"/>
</dbReference>
<name>A0A9Q0ZL80_9ROSI</name>
<reference evidence="1" key="2">
    <citation type="journal article" date="2023" name="Int. J. Mol. Sci.">
        <title>De Novo Assembly and Annotation of 11 Diverse Shrub Willow (Salix) Genomes Reveals Novel Gene Organization in Sex-Linked Regions.</title>
        <authorList>
            <person name="Hyden B."/>
            <person name="Feng K."/>
            <person name="Yates T.B."/>
            <person name="Jawdy S."/>
            <person name="Cereghino C."/>
            <person name="Smart L.B."/>
            <person name="Muchero W."/>
        </authorList>
    </citation>
    <scope>NUCLEOTIDE SEQUENCE</scope>
    <source>
        <tissue evidence="1">Shoot tip</tissue>
    </source>
</reference>
<dbReference type="EMBL" id="JAPFFM010000010">
    <property type="protein sequence ID" value="KAJ6738402.1"/>
    <property type="molecule type" value="Genomic_DNA"/>
</dbReference>
<dbReference type="GO" id="GO:0015020">
    <property type="term" value="F:glucuronosyltransferase activity"/>
    <property type="evidence" value="ECO:0007669"/>
    <property type="project" value="InterPro"/>
</dbReference>
<dbReference type="AlphaFoldDB" id="A0A9Q0ZL80"/>
<sequence length="74" mass="8334">MCQSLLKPLIDHDSHYIARDNPPKQHPHILTINDTNEMIASGAAFARKLKHDDLVLDKIDKDLLCRKNGSFTPG</sequence>
<dbReference type="InterPro" id="IPR044610">
    <property type="entry name" value="GLCAT14A/B/C"/>
</dbReference>
<gene>
    <name evidence="1" type="ORF">OIU74_003374</name>
</gene>
<protein>
    <submittedName>
        <fullName evidence="1">CORE-2/I-BRANCHING BETA-16-N-ACETYLGLUCOSAMINYLTRANSFERASE FAMILY PROTEIN</fullName>
    </submittedName>
</protein>
<dbReference type="PANTHER" id="PTHR45719">
    <property type="entry name" value="GLYCOSYLTRANSFERASE"/>
    <property type="match status" value="1"/>
</dbReference>
<reference evidence="1" key="1">
    <citation type="submission" date="2022-11" db="EMBL/GenBank/DDBJ databases">
        <authorList>
            <person name="Hyden B.L."/>
            <person name="Feng K."/>
            <person name="Yates T."/>
            <person name="Jawdy S."/>
            <person name="Smart L.B."/>
            <person name="Muchero W."/>
        </authorList>
    </citation>
    <scope>NUCLEOTIDE SEQUENCE</scope>
    <source>
        <tissue evidence="1">Shoot tip</tissue>
    </source>
</reference>